<evidence type="ECO:0008006" key="13">
    <source>
        <dbReference type="Google" id="ProtNLM"/>
    </source>
</evidence>
<keyword evidence="6" id="KW-0539">Nucleus</keyword>
<feature type="compositionally biased region" description="Acidic residues" evidence="8">
    <location>
        <begin position="654"/>
        <end position="664"/>
    </location>
</feature>
<dbReference type="Pfam" id="PF00172">
    <property type="entry name" value="Zn_clus"/>
    <property type="match status" value="1"/>
</dbReference>
<dbReference type="PROSITE" id="PS50048">
    <property type="entry name" value="ZN2_CY6_FUNGAL_2"/>
    <property type="match status" value="1"/>
</dbReference>
<dbReference type="Gene3D" id="3.30.160.60">
    <property type="entry name" value="Classic Zinc Finger"/>
    <property type="match status" value="2"/>
</dbReference>
<dbReference type="SMART" id="SM00355">
    <property type="entry name" value="ZnF_C2H2"/>
    <property type="match status" value="2"/>
</dbReference>
<dbReference type="VEuPathDB" id="FungiDB:BD410DRAFT_598689"/>
<evidence type="ECO:0000256" key="1">
    <source>
        <dbReference type="ARBA" id="ARBA00022723"/>
    </source>
</evidence>
<feature type="compositionally biased region" description="Low complexity" evidence="8">
    <location>
        <begin position="158"/>
        <end position="168"/>
    </location>
</feature>
<feature type="region of interest" description="Disordered" evidence="8">
    <location>
        <begin position="78"/>
        <end position="104"/>
    </location>
</feature>
<dbReference type="EMBL" id="ML170163">
    <property type="protein sequence ID" value="TDL25563.1"/>
    <property type="molecule type" value="Genomic_DNA"/>
</dbReference>
<dbReference type="GO" id="GO:0000981">
    <property type="term" value="F:DNA-binding transcription factor activity, RNA polymerase II-specific"/>
    <property type="evidence" value="ECO:0007669"/>
    <property type="project" value="InterPro"/>
</dbReference>
<evidence type="ECO:0000256" key="2">
    <source>
        <dbReference type="ARBA" id="ARBA00022771"/>
    </source>
</evidence>
<evidence type="ECO:0000313" key="12">
    <source>
        <dbReference type="Proteomes" id="UP000294933"/>
    </source>
</evidence>
<feature type="region of interest" description="Disordered" evidence="8">
    <location>
        <begin position="547"/>
        <end position="668"/>
    </location>
</feature>
<feature type="compositionally biased region" description="Polar residues" evidence="8">
    <location>
        <begin position="564"/>
        <end position="580"/>
    </location>
</feature>
<feature type="compositionally biased region" description="Low complexity" evidence="8">
    <location>
        <begin position="330"/>
        <end position="346"/>
    </location>
</feature>
<evidence type="ECO:0000256" key="3">
    <source>
        <dbReference type="ARBA" id="ARBA00022833"/>
    </source>
</evidence>
<evidence type="ECO:0000259" key="10">
    <source>
        <dbReference type="PROSITE" id="PS50157"/>
    </source>
</evidence>
<keyword evidence="12" id="KW-1185">Reference proteome</keyword>
<dbReference type="FunFam" id="3.30.160.60:FF:002343">
    <property type="entry name" value="Zinc finger protein 33A"/>
    <property type="match status" value="1"/>
</dbReference>
<feature type="region of interest" description="Disordered" evidence="8">
    <location>
        <begin position="470"/>
        <end position="497"/>
    </location>
</feature>
<dbReference type="PROSITE" id="PS00028">
    <property type="entry name" value="ZINC_FINGER_C2H2_1"/>
    <property type="match status" value="1"/>
</dbReference>
<evidence type="ECO:0000256" key="5">
    <source>
        <dbReference type="ARBA" id="ARBA00023163"/>
    </source>
</evidence>
<dbReference type="OrthoDB" id="6365676at2759"/>
<evidence type="ECO:0000256" key="6">
    <source>
        <dbReference type="ARBA" id="ARBA00023242"/>
    </source>
</evidence>
<gene>
    <name evidence="11" type="ORF">BD410DRAFT_598689</name>
</gene>
<feature type="compositionally biased region" description="Polar residues" evidence="8">
    <location>
        <begin position="635"/>
        <end position="645"/>
    </location>
</feature>
<keyword evidence="2 7" id="KW-0863">Zinc-finger</keyword>
<protein>
    <recommendedName>
        <fullName evidence="13">C2H2-type domain-containing protein</fullName>
    </recommendedName>
</protein>
<feature type="compositionally biased region" description="Pro residues" evidence="8">
    <location>
        <begin position="601"/>
        <end position="613"/>
    </location>
</feature>
<dbReference type="Proteomes" id="UP000294933">
    <property type="component" value="Unassembled WGS sequence"/>
</dbReference>
<reference evidence="11 12" key="1">
    <citation type="submission" date="2018-06" db="EMBL/GenBank/DDBJ databases">
        <title>A transcriptomic atlas of mushroom development highlights an independent origin of complex multicellularity.</title>
        <authorList>
            <consortium name="DOE Joint Genome Institute"/>
            <person name="Krizsan K."/>
            <person name="Almasi E."/>
            <person name="Merenyi Z."/>
            <person name="Sahu N."/>
            <person name="Viragh M."/>
            <person name="Koszo T."/>
            <person name="Mondo S."/>
            <person name="Kiss B."/>
            <person name="Balint B."/>
            <person name="Kues U."/>
            <person name="Barry K."/>
            <person name="Hegedus J.C."/>
            <person name="Henrissat B."/>
            <person name="Johnson J."/>
            <person name="Lipzen A."/>
            <person name="Ohm R."/>
            <person name="Nagy I."/>
            <person name="Pangilinan J."/>
            <person name="Yan J."/>
            <person name="Xiong Y."/>
            <person name="Grigoriev I.V."/>
            <person name="Hibbett D.S."/>
            <person name="Nagy L.G."/>
        </authorList>
    </citation>
    <scope>NUCLEOTIDE SEQUENCE [LARGE SCALE GENOMIC DNA]</scope>
    <source>
        <strain evidence="11 12">SZMC22713</strain>
    </source>
</reference>
<dbReference type="STRING" id="50990.A0A4Y7QD07"/>
<proteinExistence type="predicted"/>
<evidence type="ECO:0000256" key="4">
    <source>
        <dbReference type="ARBA" id="ARBA00023015"/>
    </source>
</evidence>
<dbReference type="AlphaFoldDB" id="A0A4Y7QD07"/>
<dbReference type="SUPFAM" id="SSF57667">
    <property type="entry name" value="beta-beta-alpha zinc fingers"/>
    <property type="match status" value="1"/>
</dbReference>
<feature type="domain" description="C2H2-type" evidence="10">
    <location>
        <begin position="5"/>
        <end position="32"/>
    </location>
</feature>
<dbReference type="PANTHER" id="PTHR47660:SF2">
    <property type="entry name" value="TRANSCRIPTION FACTOR WITH C2H2 AND ZN(2)-CYS(6) DNA BINDING DOMAIN (EUROFUNG)"/>
    <property type="match status" value="1"/>
</dbReference>
<dbReference type="PROSITE" id="PS50157">
    <property type="entry name" value="ZINC_FINGER_C2H2_2"/>
    <property type="match status" value="1"/>
</dbReference>
<dbReference type="CDD" id="cd00067">
    <property type="entry name" value="GAL4"/>
    <property type="match status" value="1"/>
</dbReference>
<dbReference type="PANTHER" id="PTHR47660">
    <property type="entry name" value="TRANSCRIPTION FACTOR WITH C2H2 AND ZN(2)-CYS(6) DNA BINDING DOMAIN (EUROFUNG)-RELATED-RELATED"/>
    <property type="match status" value="1"/>
</dbReference>
<keyword evidence="3" id="KW-0862">Zinc</keyword>
<feature type="domain" description="Zn(2)-C6 fungal-type" evidence="9">
    <location>
        <begin position="110"/>
        <end position="139"/>
    </location>
</feature>
<name>A0A4Y7QD07_9AGAM</name>
<dbReference type="InterPro" id="IPR036864">
    <property type="entry name" value="Zn2-C6_fun-type_DNA-bd_sf"/>
</dbReference>
<keyword evidence="5" id="KW-0804">Transcription</keyword>
<accession>A0A4Y7QD07</accession>
<dbReference type="SUPFAM" id="SSF57701">
    <property type="entry name" value="Zn2/Cys6 DNA-binding domain"/>
    <property type="match status" value="1"/>
</dbReference>
<dbReference type="InterPro" id="IPR001138">
    <property type="entry name" value="Zn2Cys6_DnaBD"/>
</dbReference>
<feature type="region of interest" description="Disordered" evidence="8">
    <location>
        <begin position="304"/>
        <end position="346"/>
    </location>
</feature>
<dbReference type="InterPro" id="IPR036236">
    <property type="entry name" value="Znf_C2H2_sf"/>
</dbReference>
<evidence type="ECO:0000256" key="7">
    <source>
        <dbReference type="PROSITE-ProRule" id="PRU00042"/>
    </source>
</evidence>
<evidence type="ECO:0000259" key="9">
    <source>
        <dbReference type="PROSITE" id="PS50048"/>
    </source>
</evidence>
<feature type="region of interest" description="Disordered" evidence="8">
    <location>
        <begin position="144"/>
        <end position="168"/>
    </location>
</feature>
<keyword evidence="4" id="KW-0805">Transcription regulation</keyword>
<dbReference type="Gene3D" id="4.10.240.10">
    <property type="entry name" value="Zn(2)-C6 fungal-type DNA-binding domain"/>
    <property type="match status" value="1"/>
</dbReference>
<evidence type="ECO:0000256" key="8">
    <source>
        <dbReference type="SAM" id="MobiDB-lite"/>
    </source>
</evidence>
<organism evidence="11 12">
    <name type="scientific">Rickenella mellea</name>
    <dbReference type="NCBI Taxonomy" id="50990"/>
    <lineage>
        <taxon>Eukaryota</taxon>
        <taxon>Fungi</taxon>
        <taxon>Dikarya</taxon>
        <taxon>Basidiomycota</taxon>
        <taxon>Agaricomycotina</taxon>
        <taxon>Agaricomycetes</taxon>
        <taxon>Hymenochaetales</taxon>
        <taxon>Rickenellaceae</taxon>
        <taxon>Rickenella</taxon>
    </lineage>
</organism>
<keyword evidence="1" id="KW-0479">Metal-binding</keyword>
<evidence type="ECO:0000313" key="11">
    <source>
        <dbReference type="EMBL" id="TDL25563.1"/>
    </source>
</evidence>
<dbReference type="InterPro" id="IPR013087">
    <property type="entry name" value="Znf_C2H2_type"/>
</dbReference>
<sequence>MAGDHKCPVCQATFTRPQHVARHMRSHTGDRPYKCQHCGDQFARRRAVPLTYTTFHVLTTFLVSDRFSDLLSRHVNKCHASEKPPTTTTPTRRKGQQGPSSTRATTSKQACDQCVISTLPCDGSNPCSKCVQKKSPCTYVKFQRQTAPSGPGHRHSQSLDSATSAASLAASIPRPEELFLAPPPINISSMPTAAELFYPAMPQQTYTFNAPSPTLADGDSSPDMRARYRANADFLRRTAMLPPGSPIDPNVIAGMYANPPDPFTQGLSEEFASPTQSHRLDMSPEMQDSHNLFSQYLPVAPQNYVPMPSPTADPYNQPGPSYDFEPRRGSLSQISDSSSASNSACNSAASSSLHLPMVDLTPQLHTADPAQLPFDIDTYAGYNSDSSGHGLLPPARAVSSAFGHLSLEDAAVLASLTSDAGAPFFSNTAMKLPPQDSTPRPFRDDEVMRANEMRELREFWKQYLRTPLTGPPLGATPKAENNAAPFGGRPSPKRGLSRVLSLPSVKTPADEKNPLYMSRIPHVDEDGILRSAPHTDDLSSYEQAVMARPAPTTLNIAPRKSRSIPPTGTTATSPAMSHQQSAEHHPGNMPQSNGYSEPIEPRGPPVPPGPAPMIPDDNPYGENGPSFRPSFKRLPSQTLESSNSKRPMFRWSEDPIEDTDSDADADAHKNDAYRQMQFPQALFDRYRRQSAPTAARPTPA</sequence>
<dbReference type="GO" id="GO:0008270">
    <property type="term" value="F:zinc ion binding"/>
    <property type="evidence" value="ECO:0007669"/>
    <property type="project" value="UniProtKB-KW"/>
</dbReference>